<evidence type="ECO:0000256" key="13">
    <source>
        <dbReference type="ARBA" id="ARBA00022989"/>
    </source>
</evidence>
<feature type="region of interest" description="Disordered" evidence="16">
    <location>
        <begin position="333"/>
        <end position="358"/>
    </location>
</feature>
<feature type="compositionally biased region" description="Pro residues" evidence="16">
    <location>
        <begin position="504"/>
        <end position="526"/>
    </location>
</feature>
<dbReference type="GO" id="GO:0005789">
    <property type="term" value="C:endoplasmic reticulum membrane"/>
    <property type="evidence" value="ECO:0007669"/>
    <property type="project" value="UniProtKB-SubCell"/>
</dbReference>
<dbReference type="Pfam" id="PF13639">
    <property type="entry name" value="zf-RING_2"/>
    <property type="match status" value="1"/>
</dbReference>
<keyword evidence="20" id="KW-1185">Reference proteome</keyword>
<dbReference type="EMBL" id="KN832970">
    <property type="protein sequence ID" value="KIM91972.1"/>
    <property type="molecule type" value="Genomic_DNA"/>
</dbReference>
<evidence type="ECO:0000256" key="12">
    <source>
        <dbReference type="ARBA" id="ARBA00022833"/>
    </source>
</evidence>
<dbReference type="InterPro" id="IPR058051">
    <property type="entry name" value="Znf_RING_synoviolin"/>
</dbReference>
<comment type="similarity">
    <text evidence="4">Belongs to the HRD1 family.</text>
</comment>
<dbReference type="GO" id="GO:0061630">
    <property type="term" value="F:ubiquitin protein ligase activity"/>
    <property type="evidence" value="ECO:0007669"/>
    <property type="project" value="UniProtKB-EC"/>
</dbReference>
<comment type="pathway">
    <text evidence="3">Protein modification; protein ubiquitination.</text>
</comment>
<evidence type="ECO:0000256" key="15">
    <source>
        <dbReference type="PROSITE-ProRule" id="PRU00175"/>
    </source>
</evidence>
<reference evidence="19 20" key="1">
    <citation type="submission" date="2014-04" db="EMBL/GenBank/DDBJ databases">
        <authorList>
            <consortium name="DOE Joint Genome Institute"/>
            <person name="Kuo A."/>
            <person name="Tarkka M."/>
            <person name="Buscot F."/>
            <person name="Kohler A."/>
            <person name="Nagy L.G."/>
            <person name="Floudas D."/>
            <person name="Copeland A."/>
            <person name="Barry K.W."/>
            <person name="Cichocki N."/>
            <person name="Veneault-Fourrey C."/>
            <person name="LaButti K."/>
            <person name="Lindquist E.A."/>
            <person name="Lipzen A."/>
            <person name="Lundell T."/>
            <person name="Morin E."/>
            <person name="Murat C."/>
            <person name="Sun H."/>
            <person name="Tunlid A."/>
            <person name="Henrissat B."/>
            <person name="Grigoriev I.V."/>
            <person name="Hibbett D.S."/>
            <person name="Martin F."/>
            <person name="Nordberg H.P."/>
            <person name="Cantor M.N."/>
            <person name="Hua S.X."/>
        </authorList>
    </citation>
    <scope>NUCLEOTIDE SEQUENCE [LARGE SCALE GENOMIC DNA]</scope>
    <source>
        <strain evidence="19 20">F 1598</strain>
    </source>
</reference>
<dbReference type="EC" id="2.3.2.27" evidence="5"/>
<evidence type="ECO:0000313" key="20">
    <source>
        <dbReference type="Proteomes" id="UP000054166"/>
    </source>
</evidence>
<keyword evidence="9 15" id="KW-0863">Zinc-finger</keyword>
<dbReference type="InterPro" id="IPR057992">
    <property type="entry name" value="TPR_SYVN1_N"/>
</dbReference>
<organism evidence="19 20">
    <name type="scientific">Piloderma croceum (strain F 1598)</name>
    <dbReference type="NCBI Taxonomy" id="765440"/>
    <lineage>
        <taxon>Eukaryota</taxon>
        <taxon>Fungi</taxon>
        <taxon>Dikarya</taxon>
        <taxon>Basidiomycota</taxon>
        <taxon>Agaricomycotina</taxon>
        <taxon>Agaricomycetes</taxon>
        <taxon>Agaricomycetidae</taxon>
        <taxon>Atheliales</taxon>
        <taxon>Atheliaceae</taxon>
        <taxon>Piloderma</taxon>
    </lineage>
</organism>
<keyword evidence="6" id="KW-0808">Transferase</keyword>
<dbReference type="GO" id="GO:0016567">
    <property type="term" value="P:protein ubiquitination"/>
    <property type="evidence" value="ECO:0007669"/>
    <property type="project" value="UniProtKB-UniPathway"/>
</dbReference>
<feature type="compositionally biased region" description="Low complexity" evidence="16">
    <location>
        <begin position="709"/>
        <end position="720"/>
    </location>
</feature>
<keyword evidence="7 17" id="KW-0812">Transmembrane</keyword>
<dbReference type="InterPro" id="IPR013083">
    <property type="entry name" value="Znf_RING/FYVE/PHD"/>
</dbReference>
<evidence type="ECO:0000256" key="11">
    <source>
        <dbReference type="ARBA" id="ARBA00022824"/>
    </source>
</evidence>
<keyword evidence="10" id="KW-0833">Ubl conjugation pathway</keyword>
<name>A0A0C3CQQ0_PILCF</name>
<feature type="transmembrane region" description="Helical" evidence="17">
    <location>
        <begin position="61"/>
        <end position="83"/>
    </location>
</feature>
<dbReference type="GO" id="GO:0036503">
    <property type="term" value="P:ERAD pathway"/>
    <property type="evidence" value="ECO:0007669"/>
    <property type="project" value="TreeGrafter"/>
</dbReference>
<evidence type="ECO:0000256" key="8">
    <source>
        <dbReference type="ARBA" id="ARBA00022723"/>
    </source>
</evidence>
<keyword evidence="11" id="KW-0256">Endoplasmic reticulum</keyword>
<dbReference type="PANTHER" id="PTHR22763:SF184">
    <property type="entry name" value="E3 UBIQUITIN-PROTEIN LIGASE SYNOVIOLIN"/>
    <property type="match status" value="1"/>
</dbReference>
<feature type="region of interest" description="Disordered" evidence="16">
    <location>
        <begin position="394"/>
        <end position="433"/>
    </location>
</feature>
<dbReference type="SUPFAM" id="SSF57850">
    <property type="entry name" value="RING/U-box"/>
    <property type="match status" value="1"/>
</dbReference>
<proteinExistence type="inferred from homology"/>
<comment type="catalytic activity">
    <reaction evidence="1">
        <text>S-ubiquitinyl-[E2 ubiquitin-conjugating enzyme]-L-cysteine + [acceptor protein]-L-lysine = [E2 ubiquitin-conjugating enzyme]-L-cysteine + N(6)-ubiquitinyl-[acceptor protein]-L-lysine.</text>
        <dbReference type="EC" id="2.3.2.27"/>
    </reaction>
</comment>
<dbReference type="AlphaFoldDB" id="A0A0C3CQQ0"/>
<feature type="compositionally biased region" description="Polar residues" evidence="16">
    <location>
        <begin position="890"/>
        <end position="920"/>
    </location>
</feature>
<evidence type="ECO:0000256" key="5">
    <source>
        <dbReference type="ARBA" id="ARBA00012483"/>
    </source>
</evidence>
<keyword evidence="14 17" id="KW-0472">Membrane</keyword>
<dbReference type="PANTHER" id="PTHR22763">
    <property type="entry name" value="RING ZINC FINGER PROTEIN"/>
    <property type="match status" value="1"/>
</dbReference>
<feature type="region of interest" description="Disordered" evidence="16">
    <location>
        <begin position="706"/>
        <end position="750"/>
    </location>
</feature>
<dbReference type="SMART" id="SM00184">
    <property type="entry name" value="RING"/>
    <property type="match status" value="1"/>
</dbReference>
<dbReference type="InParanoid" id="A0A0C3CQQ0"/>
<dbReference type="PROSITE" id="PS50089">
    <property type="entry name" value="ZF_RING_2"/>
    <property type="match status" value="1"/>
</dbReference>
<reference evidence="20" key="2">
    <citation type="submission" date="2015-01" db="EMBL/GenBank/DDBJ databases">
        <title>Evolutionary Origins and Diversification of the Mycorrhizal Mutualists.</title>
        <authorList>
            <consortium name="DOE Joint Genome Institute"/>
            <consortium name="Mycorrhizal Genomics Consortium"/>
            <person name="Kohler A."/>
            <person name="Kuo A."/>
            <person name="Nagy L.G."/>
            <person name="Floudas D."/>
            <person name="Copeland A."/>
            <person name="Barry K.W."/>
            <person name="Cichocki N."/>
            <person name="Veneault-Fourrey C."/>
            <person name="LaButti K."/>
            <person name="Lindquist E.A."/>
            <person name="Lipzen A."/>
            <person name="Lundell T."/>
            <person name="Morin E."/>
            <person name="Murat C."/>
            <person name="Riley R."/>
            <person name="Ohm R."/>
            <person name="Sun H."/>
            <person name="Tunlid A."/>
            <person name="Henrissat B."/>
            <person name="Grigoriev I.V."/>
            <person name="Hibbett D.S."/>
            <person name="Martin F."/>
        </authorList>
    </citation>
    <scope>NUCLEOTIDE SEQUENCE [LARGE SCALE GENOMIC DNA]</scope>
    <source>
        <strain evidence="20">F 1598</strain>
    </source>
</reference>
<gene>
    <name evidence="19" type="ORF">PILCRDRAFT_809969</name>
</gene>
<feature type="compositionally biased region" description="Polar residues" evidence="16">
    <location>
        <begin position="580"/>
        <end position="603"/>
    </location>
</feature>
<keyword evidence="8" id="KW-0479">Metal-binding</keyword>
<feature type="domain" description="RING-type" evidence="18">
    <location>
        <begin position="320"/>
        <end position="387"/>
    </location>
</feature>
<evidence type="ECO:0000256" key="9">
    <source>
        <dbReference type="ARBA" id="ARBA00022771"/>
    </source>
</evidence>
<feature type="transmembrane region" description="Helical" evidence="17">
    <location>
        <begin position="119"/>
        <end position="138"/>
    </location>
</feature>
<dbReference type="STRING" id="765440.A0A0C3CQQ0"/>
<evidence type="ECO:0000256" key="1">
    <source>
        <dbReference type="ARBA" id="ARBA00000900"/>
    </source>
</evidence>
<evidence type="ECO:0000256" key="7">
    <source>
        <dbReference type="ARBA" id="ARBA00022692"/>
    </source>
</evidence>
<feature type="transmembrane region" description="Helical" evidence="17">
    <location>
        <begin position="249"/>
        <end position="268"/>
    </location>
</feature>
<dbReference type="HOGENOM" id="CLU_009169_2_0_1"/>
<dbReference type="GO" id="GO:0043161">
    <property type="term" value="P:proteasome-mediated ubiquitin-dependent protein catabolic process"/>
    <property type="evidence" value="ECO:0007669"/>
    <property type="project" value="TreeGrafter"/>
</dbReference>
<feature type="region of interest" description="Disordered" evidence="16">
    <location>
        <begin position="495"/>
        <end position="681"/>
    </location>
</feature>
<dbReference type="InterPro" id="IPR001841">
    <property type="entry name" value="Znf_RING"/>
</dbReference>
<dbReference type="InterPro" id="IPR050731">
    <property type="entry name" value="HRD1_E3_ubiq-ligases"/>
</dbReference>
<dbReference type="OrthoDB" id="7759664at2759"/>
<feature type="transmembrane region" description="Helical" evidence="17">
    <location>
        <begin position="21"/>
        <end position="41"/>
    </location>
</feature>
<feature type="compositionally biased region" description="Low complexity" evidence="16">
    <location>
        <begin position="838"/>
        <end position="853"/>
    </location>
</feature>
<accession>A0A0C3CQQ0</accession>
<sequence length="920" mass="99855">MPGVIDMLRMQPFTASLNSHRIFLYTLVSSIAVSAAIVNALKSHSNFYSVAIYLSRSNRSVLVLANFGLLLALLCGRVVQRIFFGPLRPAEVERLYDRLWFFVTESLLAFTIFRDDFDIPFALMFGFLLFVKSFHWLASDRIEWMDQRPYPGPPKLFHVRMNSLFLILWTVDFVMFAFAVESTVTNGVSGMVLFASEYAILMASALNTSAKYFLSLYELRRASQRGGENAPPWENKSMWVFYIELSTDFLKLTTYLVFFTLIITFYGLPLNIVRDVYITARSFVTRLRALQRYQTATRNMDQRYPDATEDEMTAMSDRTCIICREEMVFHGRPTATAQGSAPGTQPAPTGARDGPNTTPKKLPCGHIFHFYCLRSWLERQQSCPTCRRTVLDPVSQGEGGQPGVPQLGGAPQAPNAFGVPGLQGAQPAARQNNGMGGLAGRLLGALPAGAPGNVAQAPGGAAIPPQFPGNLGFGQPGGPNNVLIQYNIQYQIARPQPQGAQQPQPQPQPAPQPIPQPPQQLEPPPLYNGFQGPGGAWQPWEIDPRLFGPPPQNQQPRPRSPTSTPTPTTSAPASTQTQPETSTRTAPAEGPSNSVLNEGTSTPREAAVSAALERSNKARPNSTSTGSTRPSLTPISDTTTTTIPDSLEASSTCTSASSESSSSWEESLESGANTTSNGTGFGADTHLKIPTMIPVYDFHRLPETVPAGSSVRSPRVSPRPNGQASPYFRSAPRPRGQGLQHNPPTPTRAHMTHAQLNGQRQPIRYQQPNTSRPPISQLPPTLTEAQLALMDRVTREAIDERLRVLEGVSGAVFRCIEDLMRVRSSLPAPTNAPGTIPSHANPSASASSSSDAAGGYQPSIASASETLDEAIAGVREAAESSSKMEESLKTDLSQPAATEPSRYQQEQNTSSTPQSEVDSA</sequence>
<protein>
    <recommendedName>
        <fullName evidence="5">RING-type E3 ubiquitin transferase</fullName>
        <ecNumber evidence="5">2.3.2.27</ecNumber>
    </recommendedName>
</protein>
<dbReference type="Proteomes" id="UP000054166">
    <property type="component" value="Unassembled WGS sequence"/>
</dbReference>
<feature type="transmembrane region" description="Helical" evidence="17">
    <location>
        <begin position="159"/>
        <end position="180"/>
    </location>
</feature>
<comment type="subcellular location">
    <subcellularLocation>
        <location evidence="2">Endoplasmic reticulum membrane</location>
        <topology evidence="2">Multi-pass membrane protein</topology>
    </subcellularLocation>
</comment>
<feature type="compositionally biased region" description="Low complexity" evidence="16">
    <location>
        <begin position="630"/>
        <end position="665"/>
    </location>
</feature>
<feature type="region of interest" description="Disordered" evidence="16">
    <location>
        <begin position="827"/>
        <end position="920"/>
    </location>
</feature>
<feature type="compositionally biased region" description="Polar residues" evidence="16">
    <location>
        <begin position="618"/>
        <end position="629"/>
    </location>
</feature>
<dbReference type="GO" id="GO:0008270">
    <property type="term" value="F:zinc ion binding"/>
    <property type="evidence" value="ECO:0007669"/>
    <property type="project" value="UniProtKB-KW"/>
</dbReference>
<evidence type="ECO:0000256" key="14">
    <source>
        <dbReference type="ARBA" id="ARBA00023136"/>
    </source>
</evidence>
<feature type="compositionally biased region" description="Polar residues" evidence="16">
    <location>
        <begin position="335"/>
        <end position="347"/>
    </location>
</feature>
<evidence type="ECO:0000256" key="2">
    <source>
        <dbReference type="ARBA" id="ARBA00004477"/>
    </source>
</evidence>
<dbReference type="Gene3D" id="3.30.40.10">
    <property type="entry name" value="Zinc/RING finger domain, C3HC4 (zinc finger)"/>
    <property type="match status" value="1"/>
</dbReference>
<dbReference type="UniPathway" id="UPA00143"/>
<dbReference type="Pfam" id="PF25563">
    <property type="entry name" value="TPR_SYVN1_N"/>
    <property type="match status" value="1"/>
</dbReference>
<feature type="compositionally biased region" description="Low complexity" evidence="16">
    <location>
        <begin position="554"/>
        <end position="579"/>
    </location>
</feature>
<evidence type="ECO:0000256" key="3">
    <source>
        <dbReference type="ARBA" id="ARBA00004906"/>
    </source>
</evidence>
<evidence type="ECO:0000256" key="17">
    <source>
        <dbReference type="SAM" id="Phobius"/>
    </source>
</evidence>
<evidence type="ECO:0000256" key="10">
    <source>
        <dbReference type="ARBA" id="ARBA00022786"/>
    </source>
</evidence>
<evidence type="ECO:0000256" key="4">
    <source>
        <dbReference type="ARBA" id="ARBA00010089"/>
    </source>
</evidence>
<keyword evidence="12" id="KW-0862">Zinc</keyword>
<evidence type="ECO:0000259" key="18">
    <source>
        <dbReference type="PROSITE" id="PS50089"/>
    </source>
</evidence>
<dbReference type="CDD" id="cd16479">
    <property type="entry name" value="RING-H2_synoviolin"/>
    <property type="match status" value="1"/>
</dbReference>
<evidence type="ECO:0000256" key="16">
    <source>
        <dbReference type="SAM" id="MobiDB-lite"/>
    </source>
</evidence>
<evidence type="ECO:0000256" key="6">
    <source>
        <dbReference type="ARBA" id="ARBA00022679"/>
    </source>
</evidence>
<feature type="transmembrane region" description="Helical" evidence="17">
    <location>
        <begin position="192"/>
        <end position="214"/>
    </location>
</feature>
<feature type="compositionally biased region" description="Basic and acidic residues" evidence="16">
    <location>
        <begin position="876"/>
        <end position="889"/>
    </location>
</feature>
<evidence type="ECO:0000313" key="19">
    <source>
        <dbReference type="EMBL" id="KIM91972.1"/>
    </source>
</evidence>
<keyword evidence="13 17" id="KW-1133">Transmembrane helix</keyword>